<dbReference type="EMBL" id="AWXZ01000023">
    <property type="protein sequence ID" value="ESR25272.1"/>
    <property type="molecule type" value="Genomic_DNA"/>
</dbReference>
<keyword evidence="2" id="KW-0732">Signal</keyword>
<evidence type="ECO:0000313" key="4">
    <source>
        <dbReference type="Proteomes" id="UP000017819"/>
    </source>
</evidence>
<dbReference type="PANTHER" id="PTHR42928:SF5">
    <property type="entry name" value="BLR1237 PROTEIN"/>
    <property type="match status" value="1"/>
</dbReference>
<organism evidence="3 4">
    <name type="scientific">Lutibaculum baratangense AMV1</name>
    <dbReference type="NCBI Taxonomy" id="631454"/>
    <lineage>
        <taxon>Bacteria</taxon>
        <taxon>Pseudomonadati</taxon>
        <taxon>Pseudomonadota</taxon>
        <taxon>Alphaproteobacteria</taxon>
        <taxon>Hyphomicrobiales</taxon>
        <taxon>Tepidamorphaceae</taxon>
        <taxon>Lutibaculum</taxon>
    </lineage>
</organism>
<dbReference type="CDD" id="cd07012">
    <property type="entry name" value="PBP2_Bug_TTT"/>
    <property type="match status" value="1"/>
</dbReference>
<dbReference type="PATRIC" id="fig|631454.5.peg.1768"/>
<dbReference type="SUPFAM" id="SSF53850">
    <property type="entry name" value="Periplasmic binding protein-like II"/>
    <property type="match status" value="1"/>
</dbReference>
<proteinExistence type="inferred from homology"/>
<dbReference type="InterPro" id="IPR042100">
    <property type="entry name" value="Bug_dom1"/>
</dbReference>
<dbReference type="Gene3D" id="3.40.190.150">
    <property type="entry name" value="Bordetella uptake gene, domain 1"/>
    <property type="match status" value="1"/>
</dbReference>
<protein>
    <submittedName>
        <fullName evidence="3">Tricarboxylate transport protein TctC</fullName>
    </submittedName>
</protein>
<name>V4QZT0_9HYPH</name>
<evidence type="ECO:0000313" key="3">
    <source>
        <dbReference type="EMBL" id="ESR25272.1"/>
    </source>
</evidence>
<dbReference type="eggNOG" id="COG3181">
    <property type="taxonomic scope" value="Bacteria"/>
</dbReference>
<dbReference type="PIRSF" id="PIRSF017082">
    <property type="entry name" value="YflP"/>
    <property type="match status" value="1"/>
</dbReference>
<comment type="caution">
    <text evidence="3">The sequence shown here is derived from an EMBL/GenBank/DDBJ whole genome shotgun (WGS) entry which is preliminary data.</text>
</comment>
<sequence length="318" mass="34009">MLKRTALAGLVTAVAAFGFVVGASAQEDYPNRPVEFIVPWGPGGGSDTLMRIIANNIEPHLGQPVAVINMPGVSGTVGLQEASRRDADGYTITQIHEGLLVANETGMTDLNWDSFMPVALMTNSPQYLVVNASSDWETFEDFVEHAKENPGSVRVGVTLGGVPHLHAAMIEEAAGIEFSYVGYEGTGERIRALVGGNLEAAIGDIASSKQFVENGDLRFLAVGANERLDETPDVPTFKELGHDIELAVTRGIVLPEGSPEAARDTLEAALQELSQDEEFVQQLNNAGAEADFRGHEAYVDYLENLEETVTRLSANLGG</sequence>
<dbReference type="AlphaFoldDB" id="V4QZT0"/>
<dbReference type="Proteomes" id="UP000017819">
    <property type="component" value="Unassembled WGS sequence"/>
</dbReference>
<feature type="chain" id="PRO_5004728284" evidence="2">
    <location>
        <begin position="26"/>
        <end position="318"/>
    </location>
</feature>
<gene>
    <name evidence="3" type="ORF">N177_1789</name>
</gene>
<dbReference type="OrthoDB" id="7374807at2"/>
<comment type="similarity">
    <text evidence="1">Belongs to the UPF0065 (bug) family.</text>
</comment>
<dbReference type="InterPro" id="IPR005064">
    <property type="entry name" value="BUG"/>
</dbReference>
<dbReference type="PANTHER" id="PTHR42928">
    <property type="entry name" value="TRICARBOXYLATE-BINDING PROTEIN"/>
    <property type="match status" value="1"/>
</dbReference>
<reference evidence="3 4" key="1">
    <citation type="journal article" date="2014" name="Genome Announc.">
        <title>Draft Genome Sequence of Lutibaculum baratangense Strain AMV1T, Isolated from a Mud Volcano in Andamans, India.</title>
        <authorList>
            <person name="Singh A."/>
            <person name="Sreenivas A."/>
            <person name="Sathyanarayana Reddy G."/>
            <person name="Pinnaka A.K."/>
            <person name="Shivaji S."/>
        </authorList>
    </citation>
    <scope>NUCLEOTIDE SEQUENCE [LARGE SCALE GENOMIC DNA]</scope>
    <source>
        <strain evidence="3 4">AMV1</strain>
    </source>
</reference>
<keyword evidence="4" id="KW-1185">Reference proteome</keyword>
<evidence type="ECO:0000256" key="1">
    <source>
        <dbReference type="ARBA" id="ARBA00006987"/>
    </source>
</evidence>
<evidence type="ECO:0000256" key="2">
    <source>
        <dbReference type="SAM" id="SignalP"/>
    </source>
</evidence>
<feature type="signal peptide" evidence="2">
    <location>
        <begin position="1"/>
        <end position="25"/>
    </location>
</feature>
<dbReference type="STRING" id="631454.N177_1789"/>
<dbReference type="RefSeq" id="WP_023431930.1">
    <property type="nucleotide sequence ID" value="NZ_AWXZ01000023.1"/>
</dbReference>
<dbReference type="Pfam" id="PF03401">
    <property type="entry name" value="TctC"/>
    <property type="match status" value="1"/>
</dbReference>
<accession>V4QZT0</accession>
<dbReference type="Gene3D" id="3.40.190.10">
    <property type="entry name" value="Periplasmic binding protein-like II"/>
    <property type="match status" value="1"/>
</dbReference>